<organism evidence="3 4">
    <name type="scientific">Brachionus plicatilis</name>
    <name type="common">Marine rotifer</name>
    <name type="synonym">Brachionus muelleri</name>
    <dbReference type="NCBI Taxonomy" id="10195"/>
    <lineage>
        <taxon>Eukaryota</taxon>
        <taxon>Metazoa</taxon>
        <taxon>Spiralia</taxon>
        <taxon>Gnathifera</taxon>
        <taxon>Rotifera</taxon>
        <taxon>Eurotatoria</taxon>
        <taxon>Monogononta</taxon>
        <taxon>Pseudotrocha</taxon>
        <taxon>Ploima</taxon>
        <taxon>Brachionidae</taxon>
        <taxon>Brachionus</taxon>
    </lineage>
</organism>
<feature type="region of interest" description="Disordered" evidence="1">
    <location>
        <begin position="108"/>
        <end position="131"/>
    </location>
</feature>
<reference evidence="3 4" key="1">
    <citation type="journal article" date="2018" name="Sci. Rep.">
        <title>Genomic signatures of local adaptation to the degree of environmental predictability in rotifers.</title>
        <authorList>
            <person name="Franch-Gras L."/>
            <person name="Hahn C."/>
            <person name="Garcia-Roger E.M."/>
            <person name="Carmona M.J."/>
            <person name="Serra M."/>
            <person name="Gomez A."/>
        </authorList>
    </citation>
    <scope>NUCLEOTIDE SEQUENCE [LARGE SCALE GENOMIC DNA]</scope>
    <source>
        <strain evidence="3">HYR1</strain>
    </source>
</reference>
<gene>
    <name evidence="3" type="ORF">BpHYR1_004222</name>
</gene>
<feature type="non-terminal residue" evidence="3">
    <location>
        <position position="1"/>
    </location>
</feature>
<evidence type="ECO:0000313" key="4">
    <source>
        <dbReference type="Proteomes" id="UP000276133"/>
    </source>
</evidence>
<dbReference type="EMBL" id="REGN01005027">
    <property type="protein sequence ID" value="RNA15159.1"/>
    <property type="molecule type" value="Genomic_DNA"/>
</dbReference>
<protein>
    <submittedName>
        <fullName evidence="3">Uncharacterized protein</fullName>
    </submittedName>
</protein>
<dbReference type="AlphaFoldDB" id="A0A3M7QVC1"/>
<keyword evidence="2" id="KW-0472">Membrane</keyword>
<evidence type="ECO:0000256" key="1">
    <source>
        <dbReference type="SAM" id="MobiDB-lite"/>
    </source>
</evidence>
<dbReference type="Proteomes" id="UP000276133">
    <property type="component" value="Unassembled WGS sequence"/>
</dbReference>
<name>A0A3M7QVC1_BRAPC</name>
<accession>A0A3M7QVC1</accession>
<evidence type="ECO:0000256" key="2">
    <source>
        <dbReference type="SAM" id="Phobius"/>
    </source>
</evidence>
<keyword evidence="2" id="KW-1133">Transmembrane helix</keyword>
<evidence type="ECO:0000313" key="3">
    <source>
        <dbReference type="EMBL" id="RNA15159.1"/>
    </source>
</evidence>
<sequence>YPKYTDLTFDTSIQPNKFCDKCKKILKIILNRSKDLIFLLWYNFPVVIPFIQISLLKTYILKFISCISVLSLSRFIFTLPSVLKTSWKINDFAELTAKSKSNMECAPASRLRQLPPKKPSSKSQSDFSTTGSSDCKFKLFHVSDNLQPCIKKFLPDACENELTIGKCLIFRLYVNFCSNDQNFWLFSKNFFTSLHSCIHPGANKA</sequence>
<comment type="caution">
    <text evidence="3">The sequence shown here is derived from an EMBL/GenBank/DDBJ whole genome shotgun (WGS) entry which is preliminary data.</text>
</comment>
<keyword evidence="2" id="KW-0812">Transmembrane</keyword>
<feature type="transmembrane region" description="Helical" evidence="2">
    <location>
        <begin position="36"/>
        <end position="53"/>
    </location>
</feature>
<keyword evidence="4" id="KW-1185">Reference proteome</keyword>
<proteinExistence type="predicted"/>